<accession>A0ABQ8GG95</accession>
<dbReference type="PANTHER" id="PTHR47129:SF1">
    <property type="entry name" value="NMRA-LIKE DOMAIN-CONTAINING PROTEIN"/>
    <property type="match status" value="1"/>
</dbReference>
<dbReference type="Gene3D" id="3.90.25.10">
    <property type="entry name" value="UDP-galactose 4-epimerase, domain 1"/>
    <property type="match status" value="1"/>
</dbReference>
<keyword evidence="3" id="KW-1185">Reference proteome</keyword>
<dbReference type="InterPro" id="IPR052718">
    <property type="entry name" value="NmrA-type_oxidoreductase"/>
</dbReference>
<dbReference type="Pfam" id="PF13460">
    <property type="entry name" value="NAD_binding_10"/>
    <property type="match status" value="1"/>
</dbReference>
<dbReference type="Gene3D" id="3.40.50.720">
    <property type="entry name" value="NAD(P)-binding Rossmann-like Domain"/>
    <property type="match status" value="1"/>
</dbReference>
<dbReference type="SUPFAM" id="SSF51735">
    <property type="entry name" value="NAD(P)-binding Rossmann-fold domains"/>
    <property type="match status" value="1"/>
</dbReference>
<evidence type="ECO:0000313" key="2">
    <source>
        <dbReference type="EMBL" id="KAH7052314.1"/>
    </source>
</evidence>
<sequence>MAASPADPIVNGTGKILITGASGQYGRQAVDRLLERGVPASSFLLLTRQPSKLSAYAARGLTIRQGSFDDAVGTLAAAFAGASTMLLISTSRAGARLPQHQTAIDAAARAGVRHVVYTSIVSADREHPTALVGREHRATEAMLCASGLAWTALRDAQYADAMADVAAPSAVEAGVLRSNAGDGQVAFVAREDCVAAAVAVLADPGPHAGKTYAITGPELLTWRDAARLMGEVAGKGPDGVRFEELSDDEMFAMFDGLGIPREPVDGLVVGGYPWNSSDMVSFGKATRLGEMAVISDDVEMLTGKKPKSLRQVMEESFARRTAAAAAGGI</sequence>
<evidence type="ECO:0000259" key="1">
    <source>
        <dbReference type="Pfam" id="PF13460"/>
    </source>
</evidence>
<proteinExistence type="predicted"/>
<dbReference type="EMBL" id="JAGTJR010000011">
    <property type="protein sequence ID" value="KAH7052314.1"/>
    <property type="molecule type" value="Genomic_DNA"/>
</dbReference>
<dbReference type="Proteomes" id="UP000774617">
    <property type="component" value="Unassembled WGS sequence"/>
</dbReference>
<reference evidence="2 3" key="1">
    <citation type="journal article" date="2021" name="Nat. Commun.">
        <title>Genetic determinants of endophytism in the Arabidopsis root mycobiome.</title>
        <authorList>
            <person name="Mesny F."/>
            <person name="Miyauchi S."/>
            <person name="Thiergart T."/>
            <person name="Pickel B."/>
            <person name="Atanasova L."/>
            <person name="Karlsson M."/>
            <person name="Huettel B."/>
            <person name="Barry K.W."/>
            <person name="Haridas S."/>
            <person name="Chen C."/>
            <person name="Bauer D."/>
            <person name="Andreopoulos W."/>
            <person name="Pangilinan J."/>
            <person name="LaButti K."/>
            <person name="Riley R."/>
            <person name="Lipzen A."/>
            <person name="Clum A."/>
            <person name="Drula E."/>
            <person name="Henrissat B."/>
            <person name="Kohler A."/>
            <person name="Grigoriev I.V."/>
            <person name="Martin F.M."/>
            <person name="Hacquard S."/>
        </authorList>
    </citation>
    <scope>NUCLEOTIDE SEQUENCE [LARGE SCALE GENOMIC DNA]</scope>
    <source>
        <strain evidence="2 3">MPI-SDFR-AT-0080</strain>
    </source>
</reference>
<organism evidence="2 3">
    <name type="scientific">Macrophomina phaseolina</name>
    <dbReference type="NCBI Taxonomy" id="35725"/>
    <lineage>
        <taxon>Eukaryota</taxon>
        <taxon>Fungi</taxon>
        <taxon>Dikarya</taxon>
        <taxon>Ascomycota</taxon>
        <taxon>Pezizomycotina</taxon>
        <taxon>Dothideomycetes</taxon>
        <taxon>Dothideomycetes incertae sedis</taxon>
        <taxon>Botryosphaeriales</taxon>
        <taxon>Botryosphaeriaceae</taxon>
        <taxon>Macrophomina</taxon>
    </lineage>
</organism>
<name>A0ABQ8GG95_9PEZI</name>
<comment type="caution">
    <text evidence="2">The sequence shown here is derived from an EMBL/GenBank/DDBJ whole genome shotgun (WGS) entry which is preliminary data.</text>
</comment>
<feature type="domain" description="NAD(P)-binding" evidence="1">
    <location>
        <begin position="20"/>
        <end position="204"/>
    </location>
</feature>
<protein>
    <submittedName>
        <fullName evidence="2">NmrA-like protein</fullName>
    </submittedName>
</protein>
<gene>
    <name evidence="2" type="ORF">B0J12DRAFT_698972</name>
</gene>
<dbReference type="PANTHER" id="PTHR47129">
    <property type="entry name" value="QUINONE OXIDOREDUCTASE 2"/>
    <property type="match status" value="1"/>
</dbReference>
<dbReference type="InterPro" id="IPR016040">
    <property type="entry name" value="NAD(P)-bd_dom"/>
</dbReference>
<dbReference type="InterPro" id="IPR036291">
    <property type="entry name" value="NAD(P)-bd_dom_sf"/>
</dbReference>
<evidence type="ECO:0000313" key="3">
    <source>
        <dbReference type="Proteomes" id="UP000774617"/>
    </source>
</evidence>